<evidence type="ECO:0000313" key="3">
    <source>
        <dbReference type="Proteomes" id="UP000193689"/>
    </source>
</evidence>
<dbReference type="InParanoid" id="A0A1Y2DE72"/>
<dbReference type="GeneID" id="63775097"/>
<comment type="caution">
    <text evidence="2">The sequence shown here is derived from an EMBL/GenBank/DDBJ whole genome shotgun (WGS) entry which is preliminary data.</text>
</comment>
<accession>A0A1Y2DE72</accession>
<organism evidence="2 3">
    <name type="scientific">Pseudomassariella vexata</name>
    <dbReference type="NCBI Taxonomy" id="1141098"/>
    <lineage>
        <taxon>Eukaryota</taxon>
        <taxon>Fungi</taxon>
        <taxon>Dikarya</taxon>
        <taxon>Ascomycota</taxon>
        <taxon>Pezizomycotina</taxon>
        <taxon>Sordariomycetes</taxon>
        <taxon>Xylariomycetidae</taxon>
        <taxon>Amphisphaeriales</taxon>
        <taxon>Pseudomassariaceae</taxon>
        <taxon>Pseudomassariella</taxon>
    </lineage>
</organism>
<dbReference type="AlphaFoldDB" id="A0A1Y2DE72"/>
<proteinExistence type="predicted"/>
<dbReference type="Proteomes" id="UP000193689">
    <property type="component" value="Unassembled WGS sequence"/>
</dbReference>
<dbReference type="EMBL" id="MCFJ01000019">
    <property type="protein sequence ID" value="ORY57568.1"/>
    <property type="molecule type" value="Genomic_DNA"/>
</dbReference>
<evidence type="ECO:0000313" key="2">
    <source>
        <dbReference type="EMBL" id="ORY57568.1"/>
    </source>
</evidence>
<keyword evidence="3" id="KW-1185">Reference proteome</keyword>
<evidence type="ECO:0000256" key="1">
    <source>
        <dbReference type="SAM" id="MobiDB-lite"/>
    </source>
</evidence>
<feature type="region of interest" description="Disordered" evidence="1">
    <location>
        <begin position="92"/>
        <end position="124"/>
    </location>
</feature>
<gene>
    <name evidence="2" type="ORF">BCR38DRAFT_413951</name>
</gene>
<reference evidence="2 3" key="1">
    <citation type="submission" date="2016-07" db="EMBL/GenBank/DDBJ databases">
        <title>Pervasive Adenine N6-methylation of Active Genes in Fungi.</title>
        <authorList>
            <consortium name="DOE Joint Genome Institute"/>
            <person name="Mondo S.J."/>
            <person name="Dannebaum R.O."/>
            <person name="Kuo R.C."/>
            <person name="Labutti K."/>
            <person name="Haridas S."/>
            <person name="Kuo A."/>
            <person name="Salamov A."/>
            <person name="Ahrendt S.R."/>
            <person name="Lipzen A."/>
            <person name="Sullivan W."/>
            <person name="Andreopoulos W.B."/>
            <person name="Clum A."/>
            <person name="Lindquist E."/>
            <person name="Daum C."/>
            <person name="Ramamoorthy G.K."/>
            <person name="Gryganskyi A."/>
            <person name="Culley D."/>
            <person name="Magnuson J.K."/>
            <person name="James T.Y."/>
            <person name="O'Malley M.A."/>
            <person name="Stajich J.E."/>
            <person name="Spatafora J.W."/>
            <person name="Visel A."/>
            <person name="Grigoriev I.V."/>
        </authorList>
    </citation>
    <scope>NUCLEOTIDE SEQUENCE [LARGE SCALE GENOMIC DNA]</scope>
    <source>
        <strain evidence="2 3">CBS 129021</strain>
    </source>
</reference>
<sequence length="156" mass="17577">MNSPLSKQACAVEDLDLQNSLMTLSIIKLRDMMMLFNMPLKALCDWSTMCPGAPRVAASGNAHNSFEGIQLMTRILLPSNFRTPDIIYCDSRIRRDQREEGKHPEGRRPEESPSIAKFIDSPNPTRLAYPDTADSRAYLQHVPLAAFTRILESARN</sequence>
<dbReference type="RefSeq" id="XP_040710818.1">
    <property type="nucleotide sequence ID" value="XM_040858885.1"/>
</dbReference>
<name>A0A1Y2DE72_9PEZI</name>
<protein>
    <submittedName>
        <fullName evidence="2">Uncharacterized protein</fullName>
    </submittedName>
</protein>
<feature type="compositionally biased region" description="Basic and acidic residues" evidence="1">
    <location>
        <begin position="92"/>
        <end position="111"/>
    </location>
</feature>